<protein>
    <recommendedName>
        <fullName evidence="4">Lipoprotein</fullName>
    </recommendedName>
</protein>
<proteinExistence type="predicted"/>
<dbReference type="Proteomes" id="UP000642673">
    <property type="component" value="Unassembled WGS sequence"/>
</dbReference>
<evidence type="ECO:0000313" key="3">
    <source>
        <dbReference type="Proteomes" id="UP000642673"/>
    </source>
</evidence>
<dbReference type="EMBL" id="BMVP01000001">
    <property type="protein sequence ID" value="GHB35953.1"/>
    <property type="molecule type" value="Genomic_DNA"/>
</dbReference>
<reference evidence="3" key="1">
    <citation type="journal article" date="2019" name="Int. J. Syst. Evol. Microbiol.">
        <title>The Global Catalogue of Microorganisms (GCM) 10K type strain sequencing project: providing services to taxonomists for standard genome sequencing and annotation.</title>
        <authorList>
            <consortium name="The Broad Institute Genomics Platform"/>
            <consortium name="The Broad Institute Genome Sequencing Center for Infectious Disease"/>
            <person name="Wu L."/>
            <person name="Ma J."/>
        </authorList>
    </citation>
    <scope>NUCLEOTIDE SEQUENCE [LARGE SCALE GENOMIC DNA]</scope>
    <source>
        <strain evidence="3">JCM 4738</strain>
    </source>
</reference>
<feature type="compositionally biased region" description="Low complexity" evidence="1">
    <location>
        <begin position="52"/>
        <end position="78"/>
    </location>
</feature>
<sequence length="196" mass="19493">MAALALCATLALTGCNGDKDAGAAGPTPASTPSATPALPSAPAGGAPPSPTKPTAKATPVASASASATAPGKPKASAPVPACASKAPASPDEIAVYRYTPEGGFHGLIVKHGHWGCPGPGGAAHFETVGEETYLPIAEDAKITALTPIVASTVSKPITVHELSEWLIAHPDKGLVFHYNVGKSGAIETLGQEEYTV</sequence>
<evidence type="ECO:0000313" key="2">
    <source>
        <dbReference type="EMBL" id="GHB35953.1"/>
    </source>
</evidence>
<feature type="region of interest" description="Disordered" evidence="1">
    <location>
        <begin position="18"/>
        <end position="86"/>
    </location>
</feature>
<name>A0ABQ3EGI4_9ACTN</name>
<gene>
    <name evidence="2" type="ORF">GCM10010347_01470</name>
</gene>
<evidence type="ECO:0000256" key="1">
    <source>
        <dbReference type="SAM" id="MobiDB-lite"/>
    </source>
</evidence>
<comment type="caution">
    <text evidence="2">The sequence shown here is derived from an EMBL/GenBank/DDBJ whole genome shotgun (WGS) entry which is preliminary data.</text>
</comment>
<evidence type="ECO:0008006" key="4">
    <source>
        <dbReference type="Google" id="ProtNLM"/>
    </source>
</evidence>
<feature type="compositionally biased region" description="Low complexity" evidence="1">
    <location>
        <begin position="22"/>
        <end position="44"/>
    </location>
</feature>
<organism evidence="2 3">
    <name type="scientific">Streptomyces cirratus</name>
    <dbReference type="NCBI Taxonomy" id="68187"/>
    <lineage>
        <taxon>Bacteria</taxon>
        <taxon>Bacillati</taxon>
        <taxon>Actinomycetota</taxon>
        <taxon>Actinomycetes</taxon>
        <taxon>Kitasatosporales</taxon>
        <taxon>Streptomycetaceae</taxon>
        <taxon>Streptomyces</taxon>
    </lineage>
</organism>
<accession>A0ABQ3EGI4</accession>
<keyword evidence="3" id="KW-1185">Reference proteome</keyword>